<evidence type="ECO:0000256" key="1">
    <source>
        <dbReference type="SAM" id="Phobius"/>
    </source>
</evidence>
<dbReference type="AlphaFoldDB" id="A0A242K8D2"/>
<dbReference type="EMBL" id="NGMM01000002">
    <property type="protein sequence ID" value="OTP17216.1"/>
    <property type="molecule type" value="Genomic_DNA"/>
</dbReference>
<comment type="caution">
    <text evidence="2">The sequence shown here is derived from an EMBL/GenBank/DDBJ whole genome shotgun (WGS) entry which is preliminary data.</text>
</comment>
<keyword evidence="1" id="KW-1133">Transmembrane helix</keyword>
<reference evidence="2" key="1">
    <citation type="submission" date="2017-05" db="EMBL/GenBank/DDBJ databases">
        <title>The Genome Sequence of Enterococcus sp. 9E7_DIV0242.</title>
        <authorList>
            <consortium name="The Broad Institute Genomics Platform"/>
            <consortium name="The Broad Institute Genomic Center for Infectious Diseases"/>
            <person name="Earl A."/>
            <person name="Manson A."/>
            <person name="Schwartman J."/>
            <person name="Gilmore M."/>
            <person name="Abouelleil A."/>
            <person name="Cao P."/>
            <person name="Chapman S."/>
            <person name="Cusick C."/>
            <person name="Shea T."/>
            <person name="Young S."/>
            <person name="Neafsey D."/>
            <person name="Nusbaum C."/>
            <person name="Birren B."/>
        </authorList>
    </citation>
    <scope>NUCLEOTIDE SEQUENCE [LARGE SCALE GENOMIC DNA]</scope>
    <source>
        <strain evidence="2">9E7_DIV0242</strain>
    </source>
</reference>
<organism evidence="2">
    <name type="scientific">Candidatus Enterococcus clewellii</name>
    <dbReference type="NCBI Taxonomy" id="1834193"/>
    <lineage>
        <taxon>Bacteria</taxon>
        <taxon>Bacillati</taxon>
        <taxon>Bacillota</taxon>
        <taxon>Bacilli</taxon>
        <taxon>Lactobacillales</taxon>
        <taxon>Enterococcaceae</taxon>
        <taxon>Enterococcus</taxon>
    </lineage>
</organism>
<protein>
    <submittedName>
        <fullName evidence="2">Uncharacterized protein</fullName>
    </submittedName>
</protein>
<evidence type="ECO:0000313" key="2">
    <source>
        <dbReference type="EMBL" id="OTP17216.1"/>
    </source>
</evidence>
<sequence length="47" mass="5589">MYLSIGLNLLGLLLGWLIHPYFVLIVNIGILIMWFVPEKRIEQEYKK</sequence>
<keyword evidence="1" id="KW-0812">Transmembrane</keyword>
<accession>A0A242K8D2</accession>
<feature type="transmembrane region" description="Helical" evidence="1">
    <location>
        <begin position="12"/>
        <end position="36"/>
    </location>
</feature>
<gene>
    <name evidence="2" type="ORF">A5888_001354</name>
</gene>
<proteinExistence type="predicted"/>
<keyword evidence="1" id="KW-0472">Membrane</keyword>
<name>A0A242K8D2_9ENTE</name>